<reference evidence="5 6" key="1">
    <citation type="journal article" date="2017" name="BMC Genomics">
        <title>Genome sequencing of 39 Akkermansia muciniphila isolates reveals its population structure, genomic and functional diverisity, and global distribution in mammalian gut microbiotas.</title>
        <authorList>
            <person name="Guo X."/>
            <person name="Li S."/>
            <person name="Zhang J."/>
            <person name="Wu F."/>
            <person name="Li X."/>
            <person name="Wu D."/>
            <person name="Zhang M."/>
            <person name="Ou Z."/>
            <person name="Jie Z."/>
            <person name="Yan Q."/>
            <person name="Li P."/>
            <person name="Yi J."/>
            <person name="Peng Y."/>
        </authorList>
    </citation>
    <scope>NUCLEOTIDE SEQUENCE [LARGE SCALE GENOMIC DNA]</scope>
    <source>
        <strain evidence="5 6">GP24</strain>
    </source>
</reference>
<dbReference type="CDD" id="cd00165">
    <property type="entry name" value="S4"/>
    <property type="match status" value="1"/>
</dbReference>
<dbReference type="InterPro" id="IPR002942">
    <property type="entry name" value="S4_RNA-bd"/>
</dbReference>
<dbReference type="Pfam" id="PF01479">
    <property type="entry name" value="S4"/>
    <property type="match status" value="1"/>
</dbReference>
<feature type="domain" description="RNA-binding S4" evidence="4">
    <location>
        <begin position="4"/>
        <end position="68"/>
    </location>
</feature>
<dbReference type="Gene3D" id="3.10.290.10">
    <property type="entry name" value="RNA-binding S4 domain"/>
    <property type="match status" value="1"/>
</dbReference>
<dbReference type="AlphaFoldDB" id="A0A2N8HGT2"/>
<dbReference type="InterPro" id="IPR002877">
    <property type="entry name" value="RNA_MeTrfase_FtsJ_dom"/>
</dbReference>
<dbReference type="RefSeq" id="WP_102711421.1">
    <property type="nucleotide sequence ID" value="NZ_CABMLK010000001.1"/>
</dbReference>
<evidence type="ECO:0000256" key="1">
    <source>
        <dbReference type="ARBA" id="ARBA00022884"/>
    </source>
</evidence>
<dbReference type="CDD" id="cd02440">
    <property type="entry name" value="AdoMet_MTases"/>
    <property type="match status" value="1"/>
</dbReference>
<organism evidence="5 6">
    <name type="scientific">Akkermansia muciniphila</name>
    <dbReference type="NCBI Taxonomy" id="239935"/>
    <lineage>
        <taxon>Bacteria</taxon>
        <taxon>Pseudomonadati</taxon>
        <taxon>Verrucomicrobiota</taxon>
        <taxon>Verrucomicrobiia</taxon>
        <taxon>Verrucomicrobiales</taxon>
        <taxon>Akkermansiaceae</taxon>
        <taxon>Akkermansia</taxon>
    </lineage>
</organism>
<dbReference type="GO" id="GO:0008168">
    <property type="term" value="F:methyltransferase activity"/>
    <property type="evidence" value="ECO:0007669"/>
    <property type="project" value="UniProtKB-KW"/>
</dbReference>
<keyword evidence="5" id="KW-0808">Transferase</keyword>
<protein>
    <submittedName>
        <fullName evidence="5">TlyA family rRNA (Cytidine-2'-O)-methyltransferase</fullName>
    </submittedName>
</protein>
<dbReference type="InterPro" id="IPR036986">
    <property type="entry name" value="S4_RNA-bd_sf"/>
</dbReference>
<evidence type="ECO:0000259" key="4">
    <source>
        <dbReference type="SMART" id="SM00363"/>
    </source>
</evidence>
<evidence type="ECO:0000256" key="2">
    <source>
        <dbReference type="ARBA" id="ARBA00029460"/>
    </source>
</evidence>
<proteinExistence type="inferred from homology"/>
<dbReference type="Gene3D" id="3.40.50.150">
    <property type="entry name" value="Vaccinia Virus protein VP39"/>
    <property type="match status" value="1"/>
</dbReference>
<dbReference type="InterPro" id="IPR029063">
    <property type="entry name" value="SAM-dependent_MTases_sf"/>
</dbReference>
<evidence type="ECO:0000256" key="3">
    <source>
        <dbReference type="PROSITE-ProRule" id="PRU00182"/>
    </source>
</evidence>
<dbReference type="PIRSF" id="PIRSF005578">
    <property type="entry name" value="TlyA"/>
    <property type="match status" value="1"/>
</dbReference>
<comment type="caution">
    <text evidence="5">The sequence shown here is derived from an EMBL/GenBank/DDBJ whole genome shotgun (WGS) entry which is preliminary data.</text>
</comment>
<dbReference type="PROSITE" id="PS50889">
    <property type="entry name" value="S4"/>
    <property type="match status" value="1"/>
</dbReference>
<evidence type="ECO:0000313" key="6">
    <source>
        <dbReference type="Proteomes" id="UP000236000"/>
    </source>
</evidence>
<dbReference type="InterPro" id="IPR047048">
    <property type="entry name" value="TlyA"/>
</dbReference>
<dbReference type="InterPro" id="IPR004538">
    <property type="entry name" value="Hemolysin_A/TlyA"/>
</dbReference>
<dbReference type="GO" id="GO:0003723">
    <property type="term" value="F:RNA binding"/>
    <property type="evidence" value="ECO:0007669"/>
    <property type="project" value="UniProtKB-KW"/>
</dbReference>
<gene>
    <name evidence="5" type="ORF">CXU22_00420</name>
</gene>
<dbReference type="EMBL" id="PJKA01000002">
    <property type="protein sequence ID" value="PNC20285.1"/>
    <property type="molecule type" value="Genomic_DNA"/>
</dbReference>
<dbReference type="NCBIfam" id="TIGR00478">
    <property type="entry name" value="tly"/>
    <property type="match status" value="1"/>
</dbReference>
<accession>A0A2N8HGT2</accession>
<dbReference type="OrthoDB" id="9784736at2"/>
<keyword evidence="5" id="KW-0489">Methyltransferase</keyword>
<dbReference type="PANTHER" id="PTHR32319">
    <property type="entry name" value="BACTERIAL HEMOLYSIN-LIKE PROTEIN"/>
    <property type="match status" value="1"/>
</dbReference>
<sequence length="242" mass="26424">MSKQRLDVLLVSRNLVESRELAQRLIIAGEVSVGGHPSTKPGLKVNEDAEIAIRNRPRYVSRGGLKMEGALNAFPVSAEGKVCLDIGASTGGFTDCLLQHGAARVHAVDVGTNQLVWKLRQDPRVIVKEKFNARYMTPEDIGEQVDLIVSDVSFISLKKILPAAFPLLKEGGDALVLIKPQFELQPEDIGPGGIVRDPALHQRAVDSIRAFVTEELSRSWMGCEPSPITGTDGNHEFLAWLK</sequence>
<evidence type="ECO:0000313" key="5">
    <source>
        <dbReference type="EMBL" id="PNC20285.1"/>
    </source>
</evidence>
<dbReference type="Proteomes" id="UP000236000">
    <property type="component" value="Unassembled WGS sequence"/>
</dbReference>
<dbReference type="SUPFAM" id="SSF55174">
    <property type="entry name" value="Alpha-L RNA-binding motif"/>
    <property type="match status" value="1"/>
</dbReference>
<dbReference type="PANTHER" id="PTHR32319:SF0">
    <property type="entry name" value="BACTERIAL HEMOLYSIN-LIKE PROTEIN"/>
    <property type="match status" value="1"/>
</dbReference>
<dbReference type="Pfam" id="PF01728">
    <property type="entry name" value="FtsJ"/>
    <property type="match status" value="1"/>
</dbReference>
<keyword evidence="1 3" id="KW-0694">RNA-binding</keyword>
<name>A0A2N8HGT2_9BACT</name>
<dbReference type="GO" id="GO:0032259">
    <property type="term" value="P:methylation"/>
    <property type="evidence" value="ECO:0007669"/>
    <property type="project" value="UniProtKB-KW"/>
</dbReference>
<dbReference type="SUPFAM" id="SSF53335">
    <property type="entry name" value="S-adenosyl-L-methionine-dependent methyltransferases"/>
    <property type="match status" value="1"/>
</dbReference>
<dbReference type="SMART" id="SM00363">
    <property type="entry name" value="S4"/>
    <property type="match status" value="1"/>
</dbReference>
<comment type="similarity">
    <text evidence="2">Belongs to the TlyA family.</text>
</comment>